<dbReference type="PROSITE" id="PS51832">
    <property type="entry name" value="HD_GYP"/>
    <property type="match status" value="1"/>
</dbReference>
<dbReference type="Gene3D" id="1.10.3210.10">
    <property type="entry name" value="Hypothetical protein af1432"/>
    <property type="match status" value="2"/>
</dbReference>
<dbReference type="PROSITE" id="PS50885">
    <property type="entry name" value="HAMP"/>
    <property type="match status" value="1"/>
</dbReference>
<dbReference type="SMART" id="SM00304">
    <property type="entry name" value="HAMP"/>
    <property type="match status" value="1"/>
</dbReference>
<keyword evidence="1" id="KW-0812">Transmembrane</keyword>
<dbReference type="InterPro" id="IPR037522">
    <property type="entry name" value="HD_GYP_dom"/>
</dbReference>
<dbReference type="SUPFAM" id="SSF109604">
    <property type="entry name" value="HD-domain/PDEase-like"/>
    <property type="match status" value="2"/>
</dbReference>
<name>A0ABS3TUF8_9PSED</name>
<accession>A0ABS3TUF8</accession>
<feature type="domain" description="HD-GYP" evidence="3">
    <location>
        <begin position="721"/>
        <end position="934"/>
    </location>
</feature>
<organism evidence="4 5">
    <name type="scientific">Pseudomonas schmalbachii</name>
    <dbReference type="NCBI Taxonomy" id="2816993"/>
    <lineage>
        <taxon>Bacteria</taxon>
        <taxon>Pseudomonadati</taxon>
        <taxon>Pseudomonadota</taxon>
        <taxon>Gammaproteobacteria</taxon>
        <taxon>Pseudomonadales</taxon>
        <taxon>Pseudomonadaceae</taxon>
        <taxon>Pseudomonas</taxon>
    </lineage>
</organism>
<dbReference type="Gene3D" id="6.10.340.10">
    <property type="match status" value="1"/>
</dbReference>
<dbReference type="InterPro" id="IPR029016">
    <property type="entry name" value="GAF-like_dom_sf"/>
</dbReference>
<dbReference type="SMART" id="SM00471">
    <property type="entry name" value="HDc"/>
    <property type="match status" value="1"/>
</dbReference>
<keyword evidence="1" id="KW-0472">Membrane</keyword>
<keyword evidence="1" id="KW-1133">Transmembrane helix</keyword>
<evidence type="ECO:0000256" key="1">
    <source>
        <dbReference type="SAM" id="Phobius"/>
    </source>
</evidence>
<evidence type="ECO:0000313" key="4">
    <source>
        <dbReference type="EMBL" id="MBO3277301.1"/>
    </source>
</evidence>
<dbReference type="Pfam" id="PF13487">
    <property type="entry name" value="HD_5"/>
    <property type="match status" value="1"/>
</dbReference>
<evidence type="ECO:0000259" key="3">
    <source>
        <dbReference type="PROSITE" id="PS51832"/>
    </source>
</evidence>
<dbReference type="RefSeq" id="WP_208315586.1">
    <property type="nucleotide sequence ID" value="NZ_JAELYA010000007.1"/>
</dbReference>
<dbReference type="Gene3D" id="3.30.450.20">
    <property type="entry name" value="PAS domain"/>
    <property type="match status" value="1"/>
</dbReference>
<reference evidence="4 5" key="1">
    <citation type="submission" date="2020-12" db="EMBL/GenBank/DDBJ databases">
        <title>Pseudomonas schmalbachii sp. nov. isolated from millipede gut.</title>
        <authorList>
            <person name="Shelomi M."/>
        </authorList>
    </citation>
    <scope>NUCLEOTIDE SEQUENCE [LARGE SCALE GENOMIC DNA]</scope>
    <source>
        <strain evidence="4 5">Milli4</strain>
    </source>
</reference>
<protein>
    <submittedName>
        <fullName evidence="4">GAF domain-containing protein</fullName>
    </submittedName>
</protein>
<proteinExistence type="predicted"/>
<dbReference type="InterPro" id="IPR003660">
    <property type="entry name" value="HAMP_dom"/>
</dbReference>
<sequence length="962" mass="108103">MKLCRRGISLQPLVAGAIILSMLVLTGALLIQGYRGIQGVLVAAAGESASQLGATINECIRRLIDPAEGTLRLLTHDPISSSKNLPDRLERLPVLVENLRSNPTLSAVYIGYPNGEFLLVRGLRDEELKKRLEAPEKAGYLVQSITIDALGRSHGEWRYYDKDLRLLGAHDKADYRFDPRQRKWYSDAHEHDRTVLTLPYVFYTTREIGLTMARRSVDGGAVIGMDASVHDVGSEMGSLRKTAGTELALVDGRGTVIAYPDLDRQMVQNEDAVRLATLDELGVASLKRLAGLSIPAGKPQWFEEAGREWYGIWVPLADFASEEVRVLIAIPSDELLAGARQVLWHQALWGLAVLLVLLAIGWYFGQRIARPLTTLAEQVSALASFDFARPVGVESRITEVRDLSRVLHSMSRTIHNFQAITLTLSRETRLESMLDGVLSRLVEATGVQGGAVYLLQEEDSRLKLACSVSGEQYPQSMLIEGFAEEQLEKQVAQALARDGHYLAVSLRNRSEELLGVLVLQLQEEGCHGRKPFNRFVEELSGAAAVAIETRQLIEAQQRLLDAIIKLLADAIDAKSPYTGGHCERVPQLADMLLQQVIDAKDGEYGAFGMSDAERYEFQIAAWLHDCGKITSPEHVVDKATKLETLYNRLHEIRTRFEVLWRDAEIAYWRGRIEGGDEATLAARRDARHKALLNDYDFVARANIGGEFMSDEDVERLRRIGEQRWWRHFDNRVGISYEETERLQSVPVPELPALEYLLADKPEHRVSWGERKPPVDKHDPRNIWGFDMRLPPCASNFGELYNLSVRRGTLNEEERFKINEHIVQTLMMLTTLPFPKHLRRVPTIAASHHEKMDGSGYPRRLTRDDMSIPERVMAIADIFEALTAADRPYKAPKTLSESLRILAFMARDQHVDAGLFRLFLTSGVYRVYGAQFLAPNQLDDVDVAELLAMLEPEVVGHRHWGSA</sequence>
<dbReference type="PANTHER" id="PTHR43155">
    <property type="entry name" value="CYCLIC DI-GMP PHOSPHODIESTERASE PA4108-RELATED"/>
    <property type="match status" value="1"/>
</dbReference>
<comment type="caution">
    <text evidence="4">The sequence shown here is derived from an EMBL/GenBank/DDBJ whole genome shotgun (WGS) entry which is preliminary data.</text>
</comment>
<gene>
    <name evidence="4" type="ORF">JFY56_18945</name>
</gene>
<dbReference type="PANTHER" id="PTHR43155:SF2">
    <property type="entry name" value="CYCLIC DI-GMP PHOSPHODIESTERASE PA4108"/>
    <property type="match status" value="1"/>
</dbReference>
<dbReference type="Proteomes" id="UP000669060">
    <property type="component" value="Unassembled WGS sequence"/>
</dbReference>
<evidence type="ECO:0000259" key="2">
    <source>
        <dbReference type="PROSITE" id="PS50885"/>
    </source>
</evidence>
<dbReference type="SUPFAM" id="SSF55781">
    <property type="entry name" value="GAF domain-like"/>
    <property type="match status" value="1"/>
</dbReference>
<evidence type="ECO:0000313" key="5">
    <source>
        <dbReference type="Proteomes" id="UP000669060"/>
    </source>
</evidence>
<dbReference type="EMBL" id="JAELYA010000007">
    <property type="protein sequence ID" value="MBO3277301.1"/>
    <property type="molecule type" value="Genomic_DNA"/>
</dbReference>
<dbReference type="CDD" id="cd00077">
    <property type="entry name" value="HDc"/>
    <property type="match status" value="1"/>
</dbReference>
<feature type="domain" description="HAMP" evidence="2">
    <location>
        <begin position="366"/>
        <end position="419"/>
    </location>
</feature>
<keyword evidence="5" id="KW-1185">Reference proteome</keyword>
<feature type="transmembrane region" description="Helical" evidence="1">
    <location>
        <begin position="12"/>
        <end position="31"/>
    </location>
</feature>
<dbReference type="Gene3D" id="3.30.450.40">
    <property type="match status" value="1"/>
</dbReference>
<dbReference type="InterPro" id="IPR003607">
    <property type="entry name" value="HD/PDEase_dom"/>
</dbReference>